<dbReference type="AlphaFoldDB" id="A0A2P2KVR8"/>
<name>A0A2P2KVR8_RHIMU</name>
<dbReference type="EMBL" id="GGEC01029352">
    <property type="protein sequence ID" value="MBX09836.1"/>
    <property type="molecule type" value="Transcribed_RNA"/>
</dbReference>
<sequence>MLHPELAWMHVTLQGLHRTFGNAWMVLEPLVPFHCYWSSHSLHEMCLTTFEHETIRLIYTILSTFFSLGW</sequence>
<proteinExistence type="predicted"/>
<organism evidence="1">
    <name type="scientific">Rhizophora mucronata</name>
    <name type="common">Asiatic mangrove</name>
    <dbReference type="NCBI Taxonomy" id="61149"/>
    <lineage>
        <taxon>Eukaryota</taxon>
        <taxon>Viridiplantae</taxon>
        <taxon>Streptophyta</taxon>
        <taxon>Embryophyta</taxon>
        <taxon>Tracheophyta</taxon>
        <taxon>Spermatophyta</taxon>
        <taxon>Magnoliopsida</taxon>
        <taxon>eudicotyledons</taxon>
        <taxon>Gunneridae</taxon>
        <taxon>Pentapetalae</taxon>
        <taxon>rosids</taxon>
        <taxon>fabids</taxon>
        <taxon>Malpighiales</taxon>
        <taxon>Rhizophoraceae</taxon>
        <taxon>Rhizophora</taxon>
    </lineage>
</organism>
<reference evidence="1" key="1">
    <citation type="submission" date="2018-02" db="EMBL/GenBank/DDBJ databases">
        <title>Rhizophora mucronata_Transcriptome.</title>
        <authorList>
            <person name="Meera S.P."/>
            <person name="Sreeshan A."/>
            <person name="Augustine A."/>
        </authorList>
    </citation>
    <scope>NUCLEOTIDE SEQUENCE</scope>
    <source>
        <tissue evidence="1">Leaf</tissue>
    </source>
</reference>
<protein>
    <submittedName>
        <fullName evidence="1">Uncharacterized protein MANES_04G140400</fullName>
    </submittedName>
</protein>
<evidence type="ECO:0000313" key="1">
    <source>
        <dbReference type="EMBL" id="MBX09836.1"/>
    </source>
</evidence>
<accession>A0A2P2KVR8</accession>